<proteinExistence type="predicted"/>
<reference evidence="1 2" key="1">
    <citation type="submission" date="2023-07" db="EMBL/GenBank/DDBJ databases">
        <authorList>
            <person name="Girao M."/>
            <person name="Carvalho M.F."/>
        </authorList>
    </citation>
    <scope>NUCLEOTIDE SEQUENCE [LARGE SCALE GENOMIC DNA]</scope>
    <source>
        <strain evidence="1 2">66/93</strain>
    </source>
</reference>
<dbReference type="Proteomes" id="UP001348641">
    <property type="component" value="Unassembled WGS sequence"/>
</dbReference>
<evidence type="ECO:0000313" key="1">
    <source>
        <dbReference type="EMBL" id="MEE2053380.1"/>
    </source>
</evidence>
<name>A0ABU7KVP3_9ACTN</name>
<evidence type="ECO:0000313" key="2">
    <source>
        <dbReference type="Proteomes" id="UP001348641"/>
    </source>
</evidence>
<dbReference type="EMBL" id="JAUUCC010000070">
    <property type="protein sequence ID" value="MEE2053380.1"/>
    <property type="molecule type" value="Genomic_DNA"/>
</dbReference>
<comment type="caution">
    <text evidence="1">The sequence shown here is derived from an EMBL/GenBank/DDBJ whole genome shotgun (WGS) entry which is preliminary data.</text>
</comment>
<dbReference type="RefSeq" id="WP_330160337.1">
    <property type="nucleotide sequence ID" value="NZ_BAAAJA010000012.1"/>
</dbReference>
<organism evidence="1 2">
    <name type="scientific">Nocardiopsis tropica</name>
    <dbReference type="NCBI Taxonomy" id="109330"/>
    <lineage>
        <taxon>Bacteria</taxon>
        <taxon>Bacillati</taxon>
        <taxon>Actinomycetota</taxon>
        <taxon>Actinomycetes</taxon>
        <taxon>Streptosporangiales</taxon>
        <taxon>Nocardiopsidaceae</taxon>
        <taxon>Nocardiopsis</taxon>
    </lineage>
</organism>
<accession>A0ABU7KVP3</accession>
<sequence length="135" mass="14822">MVSTRPARQGDPGLAEALSAHLGIELTPREFALPDGTRIGVDCADGDRPSLLVQFTPLQGPVKSTQRNKVIADAFKLVWLRDHHFPDAHVLLVIGEPLARLFGRGAWLPAAFASYRITVALVDEHHRIRTLDIST</sequence>
<protein>
    <recommendedName>
        <fullName evidence="3">Restriction endonuclease</fullName>
    </recommendedName>
</protein>
<evidence type="ECO:0008006" key="3">
    <source>
        <dbReference type="Google" id="ProtNLM"/>
    </source>
</evidence>
<gene>
    <name evidence="1" type="ORF">Q8A49_23020</name>
</gene>